<evidence type="ECO:0000313" key="1">
    <source>
        <dbReference type="Proteomes" id="UP000887576"/>
    </source>
</evidence>
<protein>
    <submittedName>
        <fullName evidence="2">Uncharacterized protein</fullName>
    </submittedName>
</protein>
<reference evidence="2" key="1">
    <citation type="submission" date="2022-11" db="UniProtKB">
        <authorList>
            <consortium name="WormBaseParasite"/>
        </authorList>
    </citation>
    <scope>IDENTIFICATION</scope>
</reference>
<sequence length="406" mass="45770">MGVLKIMNLSFWLGFLFITGGLASDGGGLIFSGYDDEFKDCYGGTTPLNIEEDFQIRVDNPAKENAFKNTIQTLCIERYTPPANRYHRCAESLSENYAERAKYDMKYAQFYLDFCNARDLNEFLCRVFPKVAVTGFDAANYKDACSLAFDMNTFYSELYASCSSKFDVTSYIEKFVMENRKQLGGFKTFDQCLEEKPTPAPDEGKFYDCVGQCVLDAGRGRRKRFPSFPPIPPDAISQIVPAVPPNNPIVQQLKRVAETVVVVAPGKNFTLWCKKVEHSDIFSKCSNQCASHHPDIATARVHASEYITTMCDGQHDDEFTNFTKCFNETQSIIAFVSAAMKTPPLAACPFALDIYKYLTAETCPVGKEVIEAMVDDFVLYFSRMQKTFDFKQIHLCLRESAPSEPV</sequence>
<accession>A0AC34PWV1</accession>
<name>A0AC34PWV1_9BILA</name>
<dbReference type="WBParaSite" id="JU765_v2.g10766.t1">
    <property type="protein sequence ID" value="JU765_v2.g10766.t1"/>
    <property type="gene ID" value="JU765_v2.g10766"/>
</dbReference>
<proteinExistence type="predicted"/>
<evidence type="ECO:0000313" key="2">
    <source>
        <dbReference type="WBParaSite" id="JU765_v2.g10766.t1"/>
    </source>
</evidence>
<organism evidence="1 2">
    <name type="scientific">Panagrolaimus sp. JU765</name>
    <dbReference type="NCBI Taxonomy" id="591449"/>
    <lineage>
        <taxon>Eukaryota</taxon>
        <taxon>Metazoa</taxon>
        <taxon>Ecdysozoa</taxon>
        <taxon>Nematoda</taxon>
        <taxon>Chromadorea</taxon>
        <taxon>Rhabditida</taxon>
        <taxon>Tylenchina</taxon>
        <taxon>Panagrolaimomorpha</taxon>
        <taxon>Panagrolaimoidea</taxon>
        <taxon>Panagrolaimidae</taxon>
        <taxon>Panagrolaimus</taxon>
    </lineage>
</organism>
<dbReference type="Proteomes" id="UP000887576">
    <property type="component" value="Unplaced"/>
</dbReference>